<evidence type="ECO:0000256" key="7">
    <source>
        <dbReference type="ARBA" id="ARBA00023239"/>
    </source>
</evidence>
<dbReference type="InterPro" id="IPR010139">
    <property type="entry name" value="Imidazole-glycPsynth_HisH"/>
</dbReference>
<feature type="active site" description="Nucleophile" evidence="10 11">
    <location>
        <position position="76"/>
    </location>
</feature>
<evidence type="ECO:0000256" key="9">
    <source>
        <dbReference type="ARBA" id="ARBA00049534"/>
    </source>
</evidence>
<evidence type="ECO:0000256" key="3">
    <source>
        <dbReference type="ARBA" id="ARBA00022605"/>
    </source>
</evidence>
<organism evidence="13 14">
    <name type="scientific">Stygiolobus azoricus</name>
    <dbReference type="NCBI Taxonomy" id="41675"/>
    <lineage>
        <taxon>Archaea</taxon>
        <taxon>Thermoproteota</taxon>
        <taxon>Thermoprotei</taxon>
        <taxon>Sulfolobales</taxon>
        <taxon>Sulfolobaceae</taxon>
        <taxon>Stygiolobus</taxon>
    </lineage>
</organism>
<reference evidence="13 14" key="1">
    <citation type="submission" date="2019-10" db="EMBL/GenBank/DDBJ databases">
        <title>Genome Sequences from Six Type Strain Members of the Archaeal Family Sulfolobaceae: Acidianus ambivalens, Acidianus infernus, Metallosphaera prunae, Stygiolobus azoricus, Sulfolobus metallicus, and Sulfurisphaera ohwakuensis.</title>
        <authorList>
            <person name="Counts J.A."/>
            <person name="Kelly R.M."/>
        </authorList>
    </citation>
    <scope>NUCLEOTIDE SEQUENCE [LARGE SCALE GENOMIC DNA]</scope>
    <source>
        <strain evidence="13 14">FC6</strain>
    </source>
</reference>
<evidence type="ECO:0000313" key="14">
    <source>
        <dbReference type="Proteomes" id="UP000423396"/>
    </source>
</evidence>
<dbReference type="HAMAP" id="MF_00278">
    <property type="entry name" value="HisH"/>
    <property type="match status" value="1"/>
</dbReference>
<evidence type="ECO:0000256" key="8">
    <source>
        <dbReference type="ARBA" id="ARBA00047838"/>
    </source>
</evidence>
<feature type="active site" evidence="10 11">
    <location>
        <position position="182"/>
    </location>
</feature>
<dbReference type="Pfam" id="PF00117">
    <property type="entry name" value="GATase"/>
    <property type="match status" value="1"/>
</dbReference>
<comment type="catalytic activity">
    <reaction evidence="9 10">
        <text>L-glutamine + H2O = L-glutamate + NH4(+)</text>
        <dbReference type="Rhea" id="RHEA:15889"/>
        <dbReference type="ChEBI" id="CHEBI:15377"/>
        <dbReference type="ChEBI" id="CHEBI:28938"/>
        <dbReference type="ChEBI" id="CHEBI:29985"/>
        <dbReference type="ChEBI" id="CHEBI:58359"/>
        <dbReference type="EC" id="3.5.1.2"/>
    </reaction>
</comment>
<dbReference type="EMBL" id="CP045483">
    <property type="protein sequence ID" value="QGR19454.1"/>
    <property type="molecule type" value="Genomic_DNA"/>
</dbReference>
<dbReference type="PIRSF" id="PIRSF000495">
    <property type="entry name" value="Amidotransf_hisH"/>
    <property type="match status" value="1"/>
</dbReference>
<dbReference type="RefSeq" id="WP_156006241.1">
    <property type="nucleotide sequence ID" value="NZ_CP045483.1"/>
</dbReference>
<dbReference type="UniPathway" id="UPA00031">
    <property type="reaction ID" value="UER00010"/>
</dbReference>
<comment type="function">
    <text evidence="10">IGPS catalyzes the conversion of PRFAR and glutamine to IGP, AICAR and glutamate. The HisH subunit catalyzes the hydrolysis of glutamine to glutamate and ammonia as part of the synthesis of IGP and AICAR. The resulting ammonia molecule is channeled to the active site of HisF.</text>
</comment>
<name>A0A650CNN2_9CREN</name>
<dbReference type="Proteomes" id="UP000423396">
    <property type="component" value="Chromosome"/>
</dbReference>
<dbReference type="SUPFAM" id="SSF52317">
    <property type="entry name" value="Class I glutamine amidotransferase-like"/>
    <property type="match status" value="1"/>
</dbReference>
<comment type="subcellular location">
    <subcellularLocation>
        <location evidence="10">Cytoplasm</location>
    </subcellularLocation>
</comment>
<dbReference type="AlphaFoldDB" id="A0A650CNN2"/>
<dbReference type="GO" id="GO:0000107">
    <property type="term" value="F:imidazoleglycerol-phosphate synthase activity"/>
    <property type="evidence" value="ECO:0007669"/>
    <property type="project" value="UniProtKB-UniRule"/>
</dbReference>
<dbReference type="Gene3D" id="3.40.50.880">
    <property type="match status" value="1"/>
</dbReference>
<dbReference type="NCBIfam" id="TIGR01855">
    <property type="entry name" value="IMP_synth_hisH"/>
    <property type="match status" value="1"/>
</dbReference>
<dbReference type="EC" id="3.5.1.2" evidence="10"/>
<protein>
    <recommendedName>
        <fullName evidence="10">Imidazole glycerol phosphate synthase subunit HisH</fullName>
        <ecNumber evidence="10">4.3.2.10</ecNumber>
    </recommendedName>
    <alternativeName>
        <fullName evidence="10">IGP synthase glutaminase subunit</fullName>
        <ecNumber evidence="10">3.5.1.2</ecNumber>
    </alternativeName>
    <alternativeName>
        <fullName evidence="10">IGP synthase subunit HisH</fullName>
    </alternativeName>
    <alternativeName>
        <fullName evidence="10">ImGP synthase subunit HisH</fullName>
        <shortName evidence="10">IGPS subunit HisH</shortName>
    </alternativeName>
</protein>
<dbReference type="GO" id="GO:0016829">
    <property type="term" value="F:lyase activity"/>
    <property type="evidence" value="ECO:0007669"/>
    <property type="project" value="UniProtKB-KW"/>
</dbReference>
<comment type="pathway">
    <text evidence="1 10">Amino-acid biosynthesis; L-histidine biosynthesis; L-histidine from 5-phospho-alpha-D-ribose 1-diphosphate: step 5/9.</text>
</comment>
<keyword evidence="7 10" id="KW-0456">Lyase</keyword>
<keyword evidence="10" id="KW-0963">Cytoplasm</keyword>
<evidence type="ECO:0000313" key="13">
    <source>
        <dbReference type="EMBL" id="QGR19454.1"/>
    </source>
</evidence>
<keyword evidence="4 10" id="KW-0378">Hydrolase</keyword>
<dbReference type="InterPro" id="IPR029062">
    <property type="entry name" value="Class_I_gatase-like"/>
</dbReference>
<feature type="active site" evidence="10 11">
    <location>
        <position position="184"/>
    </location>
</feature>
<evidence type="ECO:0000259" key="12">
    <source>
        <dbReference type="Pfam" id="PF00117"/>
    </source>
</evidence>
<evidence type="ECO:0000256" key="2">
    <source>
        <dbReference type="ARBA" id="ARBA00011152"/>
    </source>
</evidence>
<dbReference type="GO" id="GO:0004359">
    <property type="term" value="F:glutaminase activity"/>
    <property type="evidence" value="ECO:0007669"/>
    <property type="project" value="UniProtKB-EC"/>
</dbReference>
<evidence type="ECO:0000256" key="5">
    <source>
        <dbReference type="ARBA" id="ARBA00022962"/>
    </source>
</evidence>
<dbReference type="EC" id="4.3.2.10" evidence="10"/>
<feature type="domain" description="Glutamine amidotransferase" evidence="12">
    <location>
        <begin position="5"/>
        <end position="189"/>
    </location>
</feature>
<proteinExistence type="inferred from homology"/>
<dbReference type="KEGG" id="sazo:D1868_05280"/>
<keyword evidence="14" id="KW-1185">Reference proteome</keyword>
<dbReference type="PANTHER" id="PTHR42701">
    <property type="entry name" value="IMIDAZOLE GLYCEROL PHOSPHATE SYNTHASE SUBUNIT HISH"/>
    <property type="match status" value="1"/>
</dbReference>
<keyword evidence="5 10" id="KW-0315">Glutamine amidotransferase</keyword>
<evidence type="ECO:0000256" key="4">
    <source>
        <dbReference type="ARBA" id="ARBA00022801"/>
    </source>
</evidence>
<dbReference type="PROSITE" id="PS51273">
    <property type="entry name" value="GATASE_TYPE_1"/>
    <property type="match status" value="1"/>
</dbReference>
<dbReference type="GO" id="GO:0005737">
    <property type="term" value="C:cytoplasm"/>
    <property type="evidence" value="ECO:0007669"/>
    <property type="project" value="UniProtKB-SubCell"/>
</dbReference>
<gene>
    <name evidence="10 13" type="primary">hisH</name>
    <name evidence="13" type="ORF">D1868_05280</name>
</gene>
<keyword evidence="6 10" id="KW-0368">Histidine biosynthesis</keyword>
<accession>A0A650CNN2</accession>
<dbReference type="InterPro" id="IPR017926">
    <property type="entry name" value="GATASE"/>
</dbReference>
<dbReference type="OrthoDB" id="33401at2157"/>
<evidence type="ECO:0000256" key="1">
    <source>
        <dbReference type="ARBA" id="ARBA00005091"/>
    </source>
</evidence>
<dbReference type="GeneID" id="42798460"/>
<dbReference type="GO" id="GO:0000105">
    <property type="term" value="P:L-histidine biosynthetic process"/>
    <property type="evidence" value="ECO:0007669"/>
    <property type="project" value="UniProtKB-UniRule"/>
</dbReference>
<comment type="catalytic activity">
    <reaction evidence="8 10">
        <text>5-[(5-phospho-1-deoxy-D-ribulos-1-ylimino)methylamino]-1-(5-phospho-beta-D-ribosyl)imidazole-4-carboxamide + L-glutamine = D-erythro-1-(imidazol-4-yl)glycerol 3-phosphate + 5-amino-1-(5-phospho-beta-D-ribosyl)imidazole-4-carboxamide + L-glutamate + H(+)</text>
        <dbReference type="Rhea" id="RHEA:24793"/>
        <dbReference type="ChEBI" id="CHEBI:15378"/>
        <dbReference type="ChEBI" id="CHEBI:29985"/>
        <dbReference type="ChEBI" id="CHEBI:58278"/>
        <dbReference type="ChEBI" id="CHEBI:58359"/>
        <dbReference type="ChEBI" id="CHEBI:58475"/>
        <dbReference type="ChEBI" id="CHEBI:58525"/>
        <dbReference type="EC" id="4.3.2.10"/>
    </reaction>
</comment>
<dbReference type="PANTHER" id="PTHR42701:SF1">
    <property type="entry name" value="IMIDAZOLE GLYCEROL PHOSPHATE SYNTHASE SUBUNIT HISH"/>
    <property type="match status" value="1"/>
</dbReference>
<sequence>MKATVINYGVGNLFSISAGLKRVGFEVSVNSQPEGNEDLIVFPGVGSFNAVASYLSSHKELLKDLRKSGTYFLGVCLGMQIMFEEGTEGGLTKGLGWFKGKVDKIENNGKDKLKLPHIGWDKLIVTDLTCPLTEGLNNQYVYYVHSYVAYPEDESIVRATTIYGIAYPAIICSDNIVGTQFHPEKSSKIGKIFLGNLYRWMKK</sequence>
<comment type="subunit">
    <text evidence="2 10">Heterodimer of HisH and HisF.</text>
</comment>
<evidence type="ECO:0000256" key="6">
    <source>
        <dbReference type="ARBA" id="ARBA00023102"/>
    </source>
</evidence>
<dbReference type="CDD" id="cd01748">
    <property type="entry name" value="GATase1_IGP_Synthase"/>
    <property type="match status" value="1"/>
</dbReference>
<evidence type="ECO:0000256" key="10">
    <source>
        <dbReference type="HAMAP-Rule" id="MF_00278"/>
    </source>
</evidence>
<keyword evidence="3 10" id="KW-0028">Amino-acid biosynthesis</keyword>
<evidence type="ECO:0000256" key="11">
    <source>
        <dbReference type="PIRSR" id="PIRSR000495-1"/>
    </source>
</evidence>